<dbReference type="RefSeq" id="WP_337096246.1">
    <property type="nucleotide sequence ID" value="NZ_JAPYKO010000028.1"/>
</dbReference>
<organism evidence="3 4">
    <name type="scientific">Mesorhizobium argentiipisi</name>
    <dbReference type="NCBI Taxonomy" id="3015175"/>
    <lineage>
        <taxon>Bacteria</taxon>
        <taxon>Pseudomonadati</taxon>
        <taxon>Pseudomonadota</taxon>
        <taxon>Alphaproteobacteria</taxon>
        <taxon>Hyphomicrobiales</taxon>
        <taxon>Phyllobacteriaceae</taxon>
        <taxon>Mesorhizobium</taxon>
    </lineage>
</organism>
<evidence type="ECO:0000313" key="4">
    <source>
        <dbReference type="Proteomes" id="UP001366503"/>
    </source>
</evidence>
<reference evidence="3 4" key="1">
    <citation type="submission" date="2022-12" db="EMBL/GenBank/DDBJ databases">
        <authorList>
            <person name="Muema E."/>
        </authorList>
    </citation>
    <scope>NUCLEOTIDE SEQUENCE [LARGE SCALE GENOMIC DNA]</scope>
    <source>
        <strain evidence="4">1330</strain>
    </source>
</reference>
<proteinExistence type="predicted"/>
<dbReference type="Pfam" id="PF18932">
    <property type="entry name" value="DUF5681"/>
    <property type="match status" value="1"/>
</dbReference>
<feature type="region of interest" description="Disordered" evidence="1">
    <location>
        <begin position="1"/>
        <end position="30"/>
    </location>
</feature>
<comment type="caution">
    <text evidence="3">The sequence shown here is derived from an EMBL/GenBank/DDBJ whole genome shotgun (WGS) entry which is preliminary data.</text>
</comment>
<dbReference type="Proteomes" id="UP001366503">
    <property type="component" value="Unassembled WGS sequence"/>
</dbReference>
<evidence type="ECO:0000256" key="1">
    <source>
        <dbReference type="SAM" id="MobiDB-lite"/>
    </source>
</evidence>
<keyword evidence="4" id="KW-1185">Reference proteome</keyword>
<name>A0ABU8KM03_9HYPH</name>
<feature type="compositionally biased region" description="Basic and acidic residues" evidence="1">
    <location>
        <begin position="1"/>
        <end position="15"/>
    </location>
</feature>
<sequence length="124" mass="13345">MTENKQAIERVDKGRFAKGQSGNPGGRAATPAHIKEMLGQLTPRAVEIMAETMGCDDPKLRFLAAQEILNRTLGKPKQDVALDVRTDPASAHFAALQSLTALVAARSAPVLELQPIEDVQPEDC</sequence>
<dbReference type="InterPro" id="IPR043736">
    <property type="entry name" value="DUF5681"/>
</dbReference>
<gene>
    <name evidence="3" type="ORF">O7A05_27655</name>
</gene>
<evidence type="ECO:0000259" key="2">
    <source>
        <dbReference type="Pfam" id="PF18932"/>
    </source>
</evidence>
<protein>
    <recommendedName>
        <fullName evidence="2">DUF5681 domain-containing protein</fullName>
    </recommendedName>
</protein>
<evidence type="ECO:0000313" key="3">
    <source>
        <dbReference type="EMBL" id="MEI9405909.1"/>
    </source>
</evidence>
<feature type="domain" description="DUF5681" evidence="2">
    <location>
        <begin position="13"/>
        <end position="48"/>
    </location>
</feature>
<accession>A0ABU8KM03</accession>
<dbReference type="EMBL" id="JAPYKO010000028">
    <property type="protein sequence ID" value="MEI9405909.1"/>
    <property type="molecule type" value="Genomic_DNA"/>
</dbReference>